<keyword evidence="1" id="KW-0812">Transmembrane</keyword>
<keyword evidence="2" id="KW-0645">Protease</keyword>
<dbReference type="GO" id="GO:0008233">
    <property type="term" value="F:peptidase activity"/>
    <property type="evidence" value="ECO:0007669"/>
    <property type="project" value="UniProtKB-KW"/>
</dbReference>
<dbReference type="GO" id="GO:0006508">
    <property type="term" value="P:proteolysis"/>
    <property type="evidence" value="ECO:0007669"/>
    <property type="project" value="UniProtKB-KW"/>
</dbReference>
<dbReference type="AlphaFoldDB" id="A0A1M7UYP2"/>
<feature type="transmembrane region" description="Helical" evidence="1">
    <location>
        <begin position="73"/>
        <end position="93"/>
    </location>
</feature>
<name>A0A1M7UYP2_9ACTN</name>
<organism evidence="2 3">
    <name type="scientific">Geodermatophilus obscurus</name>
    <dbReference type="NCBI Taxonomy" id="1861"/>
    <lineage>
        <taxon>Bacteria</taxon>
        <taxon>Bacillati</taxon>
        <taxon>Actinomycetota</taxon>
        <taxon>Actinomycetes</taxon>
        <taxon>Geodermatophilales</taxon>
        <taxon>Geodermatophilaceae</taxon>
        <taxon>Geodermatophilus</taxon>
    </lineage>
</organism>
<keyword evidence="1" id="KW-1133">Transmembrane helix</keyword>
<accession>A0A1M7UYP2</accession>
<sequence>MTAYTAEPWGDLYVAMAGAAAALLGLLFVAVSINLEQVLRNAHLPLRAGETLGVLVVLLVTAVLVLVPGQTRTALGVELAITGLVLLGLDGWLRTRQPRSRTAPAYTVVVPVVIVGLTGAPLVVAGGSLVAGAGGGLYWTVPALLAGFAGAVVNAWVLLVEILR</sequence>
<feature type="transmembrane region" description="Helical" evidence="1">
    <location>
        <begin position="47"/>
        <end position="67"/>
    </location>
</feature>
<proteinExistence type="predicted"/>
<evidence type="ECO:0000256" key="1">
    <source>
        <dbReference type="SAM" id="Phobius"/>
    </source>
</evidence>
<reference evidence="2 3" key="1">
    <citation type="submission" date="2016-12" db="EMBL/GenBank/DDBJ databases">
        <authorList>
            <person name="Song W.-J."/>
            <person name="Kurnit D.M."/>
        </authorList>
    </citation>
    <scope>NUCLEOTIDE SEQUENCE [LARGE SCALE GENOMIC DNA]</scope>
    <source>
        <strain evidence="2 3">DSM 43162</strain>
    </source>
</reference>
<dbReference type="RefSeq" id="WP_072920726.1">
    <property type="nucleotide sequence ID" value="NZ_FRDM01000040.1"/>
</dbReference>
<feature type="transmembrane region" description="Helical" evidence="1">
    <location>
        <begin position="105"/>
        <end position="131"/>
    </location>
</feature>
<feature type="transmembrane region" description="Helical" evidence="1">
    <location>
        <begin position="137"/>
        <end position="159"/>
    </location>
</feature>
<evidence type="ECO:0000313" key="2">
    <source>
        <dbReference type="EMBL" id="SHN88079.1"/>
    </source>
</evidence>
<gene>
    <name evidence="2" type="ORF">SAMN05660350_04345</name>
</gene>
<feature type="transmembrane region" description="Helical" evidence="1">
    <location>
        <begin position="12"/>
        <end position="35"/>
    </location>
</feature>
<keyword evidence="1" id="KW-0472">Membrane</keyword>
<dbReference type="Proteomes" id="UP000184428">
    <property type="component" value="Unassembled WGS sequence"/>
</dbReference>
<protein>
    <submittedName>
        <fullName evidence="2">Modulator of FtsH protease</fullName>
    </submittedName>
</protein>
<keyword evidence="2" id="KW-0378">Hydrolase</keyword>
<dbReference type="OrthoDB" id="3578885at2"/>
<dbReference type="EMBL" id="FRDM01000040">
    <property type="protein sequence ID" value="SHN88079.1"/>
    <property type="molecule type" value="Genomic_DNA"/>
</dbReference>
<evidence type="ECO:0000313" key="3">
    <source>
        <dbReference type="Proteomes" id="UP000184428"/>
    </source>
</evidence>